<reference evidence="1" key="2">
    <citation type="submission" date="2021-12" db="EMBL/GenBank/DDBJ databases">
        <authorList>
            <person name="Lv X."/>
        </authorList>
    </citation>
    <scope>NUCLEOTIDE SEQUENCE</scope>
    <source>
        <strain evidence="1">HF2106</strain>
    </source>
</reference>
<name>A0AA92W4P1_9BACT</name>
<sequence length="90" mass="10689">MLTIETIDYRNQVSKVWEEVSSMLEEKYLHYKAQFDAPYSSSEPTEEEKDARIEAGYLAAAYSKMLKYVLQQNNKHQLETLRMIQRTIHE</sequence>
<dbReference type="AlphaFoldDB" id="A0AA92W4P1"/>
<dbReference type="RefSeq" id="WP_147347445.1">
    <property type="nucleotide sequence ID" value="NZ_JAJTVO010000005.1"/>
</dbReference>
<dbReference type="Proteomes" id="UP001200307">
    <property type="component" value="Unassembled WGS sequence"/>
</dbReference>
<comment type="caution">
    <text evidence="2">The sequence shown here is derived from an EMBL/GenBank/DDBJ whole genome shotgun (WGS) entry which is preliminary data.</text>
</comment>
<evidence type="ECO:0000313" key="2">
    <source>
        <dbReference type="EMBL" id="RGU99845.1"/>
    </source>
</evidence>
<dbReference type="Proteomes" id="UP000285236">
    <property type="component" value="Unassembled WGS sequence"/>
</dbReference>
<dbReference type="EMBL" id="JAJTVO010000005">
    <property type="protein sequence ID" value="MCE4121388.1"/>
    <property type="molecule type" value="Genomic_DNA"/>
</dbReference>
<gene>
    <name evidence="2" type="ORF">DWW35_03730</name>
    <name evidence="1" type="ORF">LYY06_03785</name>
</gene>
<organism evidence="2 3">
    <name type="scientific">Segatella copri</name>
    <dbReference type="NCBI Taxonomy" id="165179"/>
    <lineage>
        <taxon>Bacteria</taxon>
        <taxon>Pseudomonadati</taxon>
        <taxon>Bacteroidota</taxon>
        <taxon>Bacteroidia</taxon>
        <taxon>Bacteroidales</taxon>
        <taxon>Prevotellaceae</taxon>
        <taxon>Segatella</taxon>
    </lineage>
</organism>
<accession>A0AA92W4P1</accession>
<dbReference type="EMBL" id="QRYP01000005">
    <property type="protein sequence ID" value="RGU99845.1"/>
    <property type="molecule type" value="Genomic_DNA"/>
</dbReference>
<evidence type="ECO:0000313" key="1">
    <source>
        <dbReference type="EMBL" id="MCE4121388.1"/>
    </source>
</evidence>
<reference evidence="2 3" key="1">
    <citation type="submission" date="2018-08" db="EMBL/GenBank/DDBJ databases">
        <title>A genome reference for cultivated species of the human gut microbiota.</title>
        <authorList>
            <person name="Zou Y."/>
            <person name="Xue W."/>
            <person name="Luo G."/>
        </authorList>
    </citation>
    <scope>NUCLEOTIDE SEQUENCE [LARGE SCALE GENOMIC DNA]</scope>
    <source>
        <strain evidence="2 3">AF15-25</strain>
    </source>
</reference>
<protein>
    <submittedName>
        <fullName evidence="2">Uncharacterized protein</fullName>
    </submittedName>
</protein>
<proteinExistence type="predicted"/>
<evidence type="ECO:0000313" key="3">
    <source>
        <dbReference type="Proteomes" id="UP000285236"/>
    </source>
</evidence>